<dbReference type="PROSITE" id="PS51257">
    <property type="entry name" value="PROKAR_LIPOPROTEIN"/>
    <property type="match status" value="1"/>
</dbReference>
<name>A0A4V6PV08_9FIRM</name>
<keyword evidence="3" id="KW-0732">Signal</keyword>
<dbReference type="GO" id="GO:0042597">
    <property type="term" value="C:periplasmic space"/>
    <property type="evidence" value="ECO:0007669"/>
    <property type="project" value="UniProtKB-SubCell"/>
</dbReference>
<dbReference type="PANTHER" id="PTHR30222:SF17">
    <property type="entry name" value="SPERMIDINE_PUTRESCINE-BINDING PERIPLASMIC PROTEIN"/>
    <property type="match status" value="1"/>
</dbReference>
<proteinExistence type="predicted"/>
<keyword evidence="4" id="KW-0574">Periplasm</keyword>
<dbReference type="EMBL" id="SNXO01000004">
    <property type="protein sequence ID" value="TDP59122.1"/>
    <property type="molecule type" value="Genomic_DNA"/>
</dbReference>
<protein>
    <submittedName>
        <fullName evidence="6">Spermidine/putrescine transport system substrate-binding protein</fullName>
    </submittedName>
</protein>
<evidence type="ECO:0000313" key="6">
    <source>
        <dbReference type="EMBL" id="TDP59122.1"/>
    </source>
</evidence>
<dbReference type="CDD" id="cd13663">
    <property type="entry name" value="PBP2_PotD_PotF_like_2"/>
    <property type="match status" value="1"/>
</dbReference>
<reference evidence="6 7" key="1">
    <citation type="submission" date="2019-03" db="EMBL/GenBank/DDBJ databases">
        <title>Genomic Encyclopedia of Type Strains, Phase IV (KMG-IV): sequencing the most valuable type-strain genomes for metagenomic binning, comparative biology and taxonomic classification.</title>
        <authorList>
            <person name="Goeker M."/>
        </authorList>
    </citation>
    <scope>NUCLEOTIDE SEQUENCE [LARGE SCALE GENOMIC DNA]</scope>
    <source>
        <strain evidence="6 7">DSM 28287</strain>
    </source>
</reference>
<evidence type="ECO:0000256" key="3">
    <source>
        <dbReference type="ARBA" id="ARBA00022729"/>
    </source>
</evidence>
<evidence type="ECO:0000256" key="2">
    <source>
        <dbReference type="ARBA" id="ARBA00022448"/>
    </source>
</evidence>
<comment type="subcellular location">
    <subcellularLocation>
        <location evidence="1">Periplasm</location>
    </subcellularLocation>
</comment>
<dbReference type="Gene3D" id="3.40.190.10">
    <property type="entry name" value="Periplasmic binding protein-like II"/>
    <property type="match status" value="2"/>
</dbReference>
<dbReference type="RefSeq" id="WP_133527725.1">
    <property type="nucleotide sequence ID" value="NZ_SNXO01000004.1"/>
</dbReference>
<keyword evidence="2" id="KW-0813">Transport</keyword>
<dbReference type="OrthoDB" id="9769319at2"/>
<evidence type="ECO:0000256" key="1">
    <source>
        <dbReference type="ARBA" id="ARBA00004418"/>
    </source>
</evidence>
<dbReference type="PIRSF" id="PIRSF019574">
    <property type="entry name" value="Periplasmic_polyamine_BP"/>
    <property type="match status" value="1"/>
</dbReference>
<sequence>MKLLKGKRILILILALCLLCVCAVVMTGCGQKDRNEVRIYSYGDYIAPGLIKEFEKETGINVIYDTFDTNEEMYPVIKNQAGVYDVICPSDYMVERMRNEGLLSKIDYSKVPNFKNIGSRYLKIADRSYDPGNKYAVPYQWGIAGIMYNSSKIQKGEITSWNDLWNKKYKGSIIMQDSLRDTMGASLKALGYSLNSTKKSELSAAADYLVKQKPLVYKYANDSARDLLVGNSADVGVVWNGEVLYSQELNKDLDFVIPKEGTELFIDNWCVPKNAFHKSNAMKWINFMCRADVAYKNYEYLTYSTPNEAARKMMSKKLQNSKVLFPSDELLKKSEVLRDVGPDGDDLYSYYWKIFKSR</sequence>
<dbReference type="PRINTS" id="PR00909">
    <property type="entry name" value="SPERMDNBNDNG"/>
</dbReference>
<dbReference type="PANTHER" id="PTHR30222">
    <property type="entry name" value="SPERMIDINE/PUTRESCINE-BINDING PERIPLASMIC PROTEIN"/>
    <property type="match status" value="1"/>
</dbReference>
<evidence type="ECO:0000256" key="5">
    <source>
        <dbReference type="PIRSR" id="PIRSR019574-1"/>
    </source>
</evidence>
<organism evidence="6 7">
    <name type="scientific">Aminicella lysinilytica</name>
    <dbReference type="NCBI Taxonomy" id="433323"/>
    <lineage>
        <taxon>Bacteria</taxon>
        <taxon>Bacillati</taxon>
        <taxon>Bacillota</taxon>
        <taxon>Clostridia</taxon>
        <taxon>Peptostreptococcales</taxon>
        <taxon>Anaerovoracaceae</taxon>
        <taxon>Aminicella</taxon>
    </lineage>
</organism>
<dbReference type="InterPro" id="IPR001188">
    <property type="entry name" value="Sperm_putr-bd"/>
</dbReference>
<accession>A0A4V6PV08</accession>
<dbReference type="AlphaFoldDB" id="A0A4V6PV08"/>
<dbReference type="GO" id="GO:0019808">
    <property type="term" value="F:polyamine binding"/>
    <property type="evidence" value="ECO:0007669"/>
    <property type="project" value="InterPro"/>
</dbReference>
<evidence type="ECO:0000313" key="7">
    <source>
        <dbReference type="Proteomes" id="UP000295500"/>
    </source>
</evidence>
<feature type="binding site" evidence="5">
    <location>
        <position position="92"/>
    </location>
    <ligand>
        <name>spermidine</name>
        <dbReference type="ChEBI" id="CHEBI:57834"/>
    </ligand>
</feature>
<dbReference type="InterPro" id="IPR006059">
    <property type="entry name" value="SBP"/>
</dbReference>
<dbReference type="GO" id="GO:0015846">
    <property type="term" value="P:polyamine transport"/>
    <property type="evidence" value="ECO:0007669"/>
    <property type="project" value="InterPro"/>
</dbReference>
<dbReference type="SUPFAM" id="SSF53850">
    <property type="entry name" value="Periplasmic binding protein-like II"/>
    <property type="match status" value="1"/>
</dbReference>
<comment type="caution">
    <text evidence="6">The sequence shown here is derived from an EMBL/GenBank/DDBJ whole genome shotgun (WGS) entry which is preliminary data.</text>
</comment>
<dbReference type="Pfam" id="PF13416">
    <property type="entry name" value="SBP_bac_8"/>
    <property type="match status" value="1"/>
</dbReference>
<evidence type="ECO:0000256" key="4">
    <source>
        <dbReference type="ARBA" id="ARBA00022764"/>
    </source>
</evidence>
<dbReference type="Proteomes" id="UP000295500">
    <property type="component" value="Unassembled WGS sequence"/>
</dbReference>
<gene>
    <name evidence="6" type="ORF">EV211_10455</name>
</gene>
<keyword evidence="7" id="KW-1185">Reference proteome</keyword>